<accession>A0A8J2SUY5</accession>
<dbReference type="InterPro" id="IPR051068">
    <property type="entry name" value="MFS_Domain-Containing_Protein"/>
</dbReference>
<dbReference type="GO" id="GO:0005765">
    <property type="term" value="C:lysosomal membrane"/>
    <property type="evidence" value="ECO:0007669"/>
    <property type="project" value="TreeGrafter"/>
</dbReference>
<keyword evidence="5 6" id="KW-0472">Membrane</keyword>
<dbReference type="InterPro" id="IPR011701">
    <property type="entry name" value="MFS"/>
</dbReference>
<evidence type="ECO:0000313" key="9">
    <source>
        <dbReference type="Proteomes" id="UP000789595"/>
    </source>
</evidence>
<feature type="transmembrane region" description="Helical" evidence="6">
    <location>
        <begin position="210"/>
        <end position="230"/>
    </location>
</feature>
<dbReference type="SUPFAM" id="SSF103473">
    <property type="entry name" value="MFS general substrate transporter"/>
    <property type="match status" value="1"/>
</dbReference>
<dbReference type="PANTHER" id="PTHR23510:SF3">
    <property type="entry name" value="MAJOR FACILITATOR SUPERFAMILY DOMAIN-CONTAINING PROTEIN 8"/>
    <property type="match status" value="1"/>
</dbReference>
<comment type="subcellular location">
    <subcellularLocation>
        <location evidence="1">Endomembrane system</location>
        <topology evidence="1">Multi-pass membrane protein</topology>
    </subcellularLocation>
</comment>
<evidence type="ECO:0000259" key="7">
    <source>
        <dbReference type="PROSITE" id="PS50850"/>
    </source>
</evidence>
<keyword evidence="9" id="KW-1185">Reference proteome</keyword>
<evidence type="ECO:0000256" key="3">
    <source>
        <dbReference type="ARBA" id="ARBA00022692"/>
    </source>
</evidence>
<evidence type="ECO:0000256" key="1">
    <source>
        <dbReference type="ARBA" id="ARBA00004127"/>
    </source>
</evidence>
<evidence type="ECO:0000256" key="2">
    <source>
        <dbReference type="ARBA" id="ARBA00022448"/>
    </source>
</evidence>
<feature type="transmembrane region" description="Helical" evidence="6">
    <location>
        <begin position="20"/>
        <end position="39"/>
    </location>
</feature>
<feature type="transmembrane region" description="Helical" evidence="6">
    <location>
        <begin position="175"/>
        <end position="198"/>
    </location>
</feature>
<gene>
    <name evidence="8" type="ORF">PECAL_5P25630</name>
</gene>
<dbReference type="InterPro" id="IPR020846">
    <property type="entry name" value="MFS_dom"/>
</dbReference>
<name>A0A8J2SUY5_9STRA</name>
<feature type="transmembrane region" description="Helical" evidence="6">
    <location>
        <begin position="51"/>
        <end position="71"/>
    </location>
</feature>
<dbReference type="PANTHER" id="PTHR23510">
    <property type="entry name" value="INNER MEMBRANE TRANSPORT PROTEIN YAJR"/>
    <property type="match status" value="1"/>
</dbReference>
<proteinExistence type="predicted"/>
<protein>
    <recommendedName>
        <fullName evidence="7">Major facilitator superfamily (MFS) profile domain-containing protein</fullName>
    </recommendedName>
</protein>
<dbReference type="PROSITE" id="PS50850">
    <property type="entry name" value="MFS"/>
    <property type="match status" value="1"/>
</dbReference>
<feature type="transmembrane region" description="Helical" evidence="6">
    <location>
        <begin position="91"/>
        <end position="108"/>
    </location>
</feature>
<dbReference type="Gene3D" id="1.20.1250.20">
    <property type="entry name" value="MFS general substrate transporter like domains"/>
    <property type="match status" value="1"/>
</dbReference>
<dbReference type="GO" id="GO:0022857">
    <property type="term" value="F:transmembrane transporter activity"/>
    <property type="evidence" value="ECO:0007669"/>
    <property type="project" value="InterPro"/>
</dbReference>
<keyword evidence="2" id="KW-0813">Transport</keyword>
<reference evidence="8" key="1">
    <citation type="submission" date="2021-11" db="EMBL/GenBank/DDBJ databases">
        <authorList>
            <consortium name="Genoscope - CEA"/>
            <person name="William W."/>
        </authorList>
    </citation>
    <scope>NUCLEOTIDE SEQUENCE</scope>
</reference>
<organism evidence="8 9">
    <name type="scientific">Pelagomonas calceolata</name>
    <dbReference type="NCBI Taxonomy" id="35677"/>
    <lineage>
        <taxon>Eukaryota</taxon>
        <taxon>Sar</taxon>
        <taxon>Stramenopiles</taxon>
        <taxon>Ochrophyta</taxon>
        <taxon>Pelagophyceae</taxon>
        <taxon>Pelagomonadales</taxon>
        <taxon>Pelagomonadaceae</taxon>
        <taxon>Pelagomonas</taxon>
    </lineage>
</organism>
<evidence type="ECO:0000256" key="5">
    <source>
        <dbReference type="ARBA" id="ARBA00023136"/>
    </source>
</evidence>
<dbReference type="AlphaFoldDB" id="A0A8J2SUY5"/>
<dbReference type="OrthoDB" id="370281at2759"/>
<comment type="caution">
    <text evidence="8">The sequence shown here is derived from an EMBL/GenBank/DDBJ whole genome shotgun (WGS) entry which is preliminary data.</text>
</comment>
<dbReference type="Proteomes" id="UP000789595">
    <property type="component" value="Unassembled WGS sequence"/>
</dbReference>
<feature type="transmembrane region" description="Helical" evidence="6">
    <location>
        <begin position="374"/>
        <end position="398"/>
    </location>
</feature>
<feature type="transmembrane region" description="Helical" evidence="6">
    <location>
        <begin position="277"/>
        <end position="296"/>
    </location>
</feature>
<dbReference type="InterPro" id="IPR036259">
    <property type="entry name" value="MFS_trans_sf"/>
</dbReference>
<feature type="transmembrane region" description="Helical" evidence="6">
    <location>
        <begin position="344"/>
        <end position="362"/>
    </location>
</feature>
<feature type="transmembrane region" description="Helical" evidence="6">
    <location>
        <begin position="410"/>
        <end position="429"/>
    </location>
</feature>
<dbReference type="Pfam" id="PF07690">
    <property type="entry name" value="MFS_1"/>
    <property type="match status" value="1"/>
</dbReference>
<dbReference type="GO" id="GO:0012505">
    <property type="term" value="C:endomembrane system"/>
    <property type="evidence" value="ECO:0007669"/>
    <property type="project" value="UniProtKB-SubCell"/>
</dbReference>
<feature type="domain" description="Major facilitator superfamily (MFS) profile" evidence="7">
    <location>
        <begin position="17"/>
        <end position="493"/>
    </location>
</feature>
<dbReference type="EMBL" id="CAKKNE010000005">
    <property type="protein sequence ID" value="CAH0378045.1"/>
    <property type="molecule type" value="Genomic_DNA"/>
</dbReference>
<sequence>MRAALDHCCEQPPHEQWVPLFKIQVFFSCVSFSIIVPSLANYLRRMGAEEWVLGVAVAVYSLGEMVGSAVFGKLMTKRLREAPATGPRRCLLETMVFGVVGSILYVVADDVGQSPNLRNWAPWVVVCVEIKILRHVVVVGRFLGGIWTGGKMVVEQTYVGVAAREDRVTPLTSEIGVYAVLGFVAGPSVGALFAPLNLDYGRWRVDEFTAPGYFVGLLCVAMMVACYLTFNPSDGYAKPFQGHKLERRLSHSLASPSIGASPRTNVVRRTTQRRPDAVGLAVCLGAFFAHFYSFAIQETITTPFVTARYGWSQRRVDTLFAGVSVLSLVTSVLVAELSNRWSDYDLLVLSLVLGFAGSLVLLDPPLWPAQLGEARFLAGFALITVAFPFGRNVALATFSKVLGPCDQGEWMGLMFVVGALPRCLGPSWSLYALQLACVLFPHPAPCPKGGRTCLEFGISALIFGATLVTVGRTRRRLRPYDADDEGGERVGLV</sequence>
<feature type="transmembrane region" description="Helical" evidence="6">
    <location>
        <begin position="316"/>
        <end position="337"/>
    </location>
</feature>
<evidence type="ECO:0000313" key="8">
    <source>
        <dbReference type="EMBL" id="CAH0378045.1"/>
    </source>
</evidence>
<feature type="transmembrane region" description="Helical" evidence="6">
    <location>
        <begin position="449"/>
        <end position="470"/>
    </location>
</feature>
<keyword evidence="3 6" id="KW-0812">Transmembrane</keyword>
<evidence type="ECO:0000256" key="6">
    <source>
        <dbReference type="SAM" id="Phobius"/>
    </source>
</evidence>
<evidence type="ECO:0000256" key="4">
    <source>
        <dbReference type="ARBA" id="ARBA00022989"/>
    </source>
</evidence>
<keyword evidence="4 6" id="KW-1133">Transmembrane helix</keyword>